<keyword evidence="1 3" id="KW-0732">Signal</keyword>
<gene>
    <name evidence="5" type="ORF">NCTC11820_01216</name>
</gene>
<evidence type="ECO:0000313" key="6">
    <source>
        <dbReference type="Proteomes" id="UP000250245"/>
    </source>
</evidence>
<dbReference type="InterPro" id="IPR050570">
    <property type="entry name" value="Cell_wall_metabolism_enzyme"/>
</dbReference>
<feature type="coiled-coil region" evidence="2">
    <location>
        <begin position="106"/>
        <end position="154"/>
    </location>
</feature>
<dbReference type="Gene3D" id="2.70.70.10">
    <property type="entry name" value="Glucose Permease (Domain IIA)"/>
    <property type="match status" value="1"/>
</dbReference>
<organism evidence="5 6">
    <name type="scientific">Mobiluncus curtisii</name>
    <dbReference type="NCBI Taxonomy" id="2051"/>
    <lineage>
        <taxon>Bacteria</taxon>
        <taxon>Bacillati</taxon>
        <taxon>Actinomycetota</taxon>
        <taxon>Actinomycetes</taxon>
        <taxon>Actinomycetales</taxon>
        <taxon>Actinomycetaceae</taxon>
        <taxon>Mobiluncus</taxon>
    </lineage>
</organism>
<sequence length="442" mass="47126">MRSKMRALMGALAAIGIASMSTASLSYANAPFTPANATVPRSSATGLVRTDKNSEERKKLEAQQAASKKKQAELASQLEGVNANLVQLAVALEQTKAAIPVAQTEVANAQVKLADAQAKHQQIQSRLAIANRQKTELREQIAQGEQTIEKTQVAIGQMARMAYRGAMLETSPLSLLLDSQSLDELTLRAQVAATATKSQNRAIVEAQEANAANNNARARQEAVSIRIGELETQAQQAVQAADEARAEQQRKLGEFQELQQKQVAQQGQLNNQRAAFEKQIAEEQATQAAAAARIAALNQQPDTMPARSISGGIFGAPLSSLSVTSPYGYRVHPITKTRRLHAGTDFGIACGTPIYASQSGTVTFAGWEGAGGKSTYINHGTINGSKWQTTYRHQSQFKVSVGASVQKGQVIGLVGSTGGSTGCHLHFEVWQNGKTINPMGVL</sequence>
<dbReference type="EMBL" id="UASJ01000001">
    <property type="protein sequence ID" value="SQB64860.1"/>
    <property type="molecule type" value="Genomic_DNA"/>
</dbReference>
<dbReference type="InterPro" id="IPR016047">
    <property type="entry name" value="M23ase_b-sheet_dom"/>
</dbReference>
<evidence type="ECO:0000259" key="4">
    <source>
        <dbReference type="Pfam" id="PF01551"/>
    </source>
</evidence>
<name>A0A2X3ATL6_9ACTO</name>
<keyword evidence="2" id="KW-0175">Coiled coil</keyword>
<feature type="domain" description="M23ase beta-sheet core" evidence="4">
    <location>
        <begin position="340"/>
        <end position="438"/>
    </location>
</feature>
<feature type="chain" id="PRO_5038990841" evidence="3">
    <location>
        <begin position="29"/>
        <end position="442"/>
    </location>
</feature>
<dbReference type="Pfam" id="PF01551">
    <property type="entry name" value="Peptidase_M23"/>
    <property type="match status" value="1"/>
</dbReference>
<reference evidence="5 6" key="1">
    <citation type="submission" date="2018-06" db="EMBL/GenBank/DDBJ databases">
        <authorList>
            <consortium name="Pathogen Informatics"/>
            <person name="Doyle S."/>
        </authorList>
    </citation>
    <scope>NUCLEOTIDE SEQUENCE [LARGE SCALE GENOMIC DNA]</scope>
    <source>
        <strain evidence="5 6">NCTC11820</strain>
    </source>
</reference>
<evidence type="ECO:0000256" key="1">
    <source>
        <dbReference type="ARBA" id="ARBA00022729"/>
    </source>
</evidence>
<feature type="signal peptide" evidence="3">
    <location>
        <begin position="1"/>
        <end position="28"/>
    </location>
</feature>
<evidence type="ECO:0000313" key="5">
    <source>
        <dbReference type="EMBL" id="SQB64860.1"/>
    </source>
</evidence>
<dbReference type="Gene3D" id="6.10.250.3150">
    <property type="match status" value="1"/>
</dbReference>
<dbReference type="AlphaFoldDB" id="A0A2X3ATL6"/>
<dbReference type="EC" id="3.4.24.75" evidence="5"/>
<dbReference type="Proteomes" id="UP000250245">
    <property type="component" value="Unassembled WGS sequence"/>
</dbReference>
<dbReference type="PANTHER" id="PTHR21666">
    <property type="entry name" value="PEPTIDASE-RELATED"/>
    <property type="match status" value="1"/>
</dbReference>
<dbReference type="RefSeq" id="WP_236585849.1">
    <property type="nucleotide sequence ID" value="NZ_CP068112.1"/>
</dbReference>
<dbReference type="CDD" id="cd12797">
    <property type="entry name" value="M23_peptidase"/>
    <property type="match status" value="1"/>
</dbReference>
<dbReference type="GO" id="GO:0004222">
    <property type="term" value="F:metalloendopeptidase activity"/>
    <property type="evidence" value="ECO:0007669"/>
    <property type="project" value="TreeGrafter"/>
</dbReference>
<dbReference type="PANTHER" id="PTHR21666:SF289">
    <property type="entry name" value="L-ALA--D-GLU ENDOPEPTIDASE"/>
    <property type="match status" value="1"/>
</dbReference>
<dbReference type="GeneID" id="55565492"/>
<evidence type="ECO:0000256" key="2">
    <source>
        <dbReference type="SAM" id="Coils"/>
    </source>
</evidence>
<protein>
    <submittedName>
        <fullName evidence="5">Glycyl-glycine endopeptidase ALE-1</fullName>
        <ecNumber evidence="5">3.4.24.75</ecNumber>
    </submittedName>
</protein>
<feature type="coiled-coil region" evidence="2">
    <location>
        <begin position="227"/>
        <end position="300"/>
    </location>
</feature>
<accession>A0A2X3ATL6</accession>
<dbReference type="SUPFAM" id="SSF51261">
    <property type="entry name" value="Duplicated hybrid motif"/>
    <property type="match status" value="1"/>
</dbReference>
<keyword evidence="5" id="KW-0378">Hydrolase</keyword>
<evidence type="ECO:0000256" key="3">
    <source>
        <dbReference type="SAM" id="SignalP"/>
    </source>
</evidence>
<proteinExistence type="predicted"/>
<dbReference type="InterPro" id="IPR011055">
    <property type="entry name" value="Dup_hybrid_motif"/>
</dbReference>